<protein>
    <recommendedName>
        <fullName evidence="3">DUF2281 domain-containing protein</fullName>
    </recommendedName>
</protein>
<dbReference type="AlphaFoldDB" id="A0A510PFK9"/>
<gene>
    <name evidence="1" type="ORF">MAE30S32_12570</name>
</gene>
<name>A0A510PFK9_MICAE</name>
<reference evidence="1 2" key="1">
    <citation type="journal article" date="2019" name="Appl. Environ. Microbiol.">
        <title>Co-occurrence of broad and narrow host-range viruses infecting the toxic bloom-forming cyanobacterium Microcystis aeruginosa.</title>
        <authorList>
            <person name="Morimoto D."/>
            <person name="Tominaga K."/>
            <person name="Nishimura Y."/>
            <person name="Yoshida N."/>
            <person name="Kimura S."/>
            <person name="Sako Y."/>
            <person name="Yoshida T."/>
        </authorList>
    </citation>
    <scope>NUCLEOTIDE SEQUENCE [LARGE SCALE GENOMIC DNA]</scope>
    <source>
        <strain evidence="1 2">11-30S32</strain>
    </source>
</reference>
<evidence type="ECO:0000313" key="1">
    <source>
        <dbReference type="EMBL" id="GCA92605.1"/>
    </source>
</evidence>
<accession>A0A510PFK9</accession>
<proteinExistence type="predicted"/>
<dbReference type="Proteomes" id="UP000321223">
    <property type="component" value="Unassembled WGS sequence"/>
</dbReference>
<evidence type="ECO:0008006" key="3">
    <source>
        <dbReference type="Google" id="ProtNLM"/>
    </source>
</evidence>
<evidence type="ECO:0000313" key="2">
    <source>
        <dbReference type="Proteomes" id="UP000321223"/>
    </source>
</evidence>
<sequence>MVKVEMSITHINNLQDQILQSIKTLPLEKQQQVLEFAQSLQRNSRFQKWDNISDAEAQSLQNEFAQEDISFSESILPDYLSHLKQEDKE</sequence>
<dbReference type="EMBL" id="BHVU01000052">
    <property type="protein sequence ID" value="GCA92605.1"/>
    <property type="molecule type" value="Genomic_DNA"/>
</dbReference>
<comment type="caution">
    <text evidence="1">The sequence shown here is derived from an EMBL/GenBank/DDBJ whole genome shotgun (WGS) entry which is preliminary data.</text>
</comment>
<organism evidence="1 2">
    <name type="scientific">Microcystis aeruginosa 11-30S32</name>
    <dbReference type="NCBI Taxonomy" id="2358142"/>
    <lineage>
        <taxon>Bacteria</taxon>
        <taxon>Bacillati</taxon>
        <taxon>Cyanobacteriota</taxon>
        <taxon>Cyanophyceae</taxon>
        <taxon>Oscillatoriophycideae</taxon>
        <taxon>Chroococcales</taxon>
        <taxon>Microcystaceae</taxon>
        <taxon>Microcystis</taxon>
    </lineage>
</organism>